<gene>
    <name evidence="2" type="ORF">CSOJ01_11384</name>
</gene>
<feature type="compositionally biased region" description="Acidic residues" evidence="1">
    <location>
        <begin position="65"/>
        <end position="75"/>
    </location>
</feature>
<dbReference type="AlphaFoldDB" id="A0A8H6MNW0"/>
<organism evidence="2 3">
    <name type="scientific">Colletotrichum sojae</name>
    <dbReference type="NCBI Taxonomy" id="2175907"/>
    <lineage>
        <taxon>Eukaryota</taxon>
        <taxon>Fungi</taxon>
        <taxon>Dikarya</taxon>
        <taxon>Ascomycota</taxon>
        <taxon>Pezizomycotina</taxon>
        <taxon>Sordariomycetes</taxon>
        <taxon>Hypocreomycetidae</taxon>
        <taxon>Glomerellales</taxon>
        <taxon>Glomerellaceae</taxon>
        <taxon>Colletotrichum</taxon>
        <taxon>Colletotrichum orchidearum species complex</taxon>
    </lineage>
</organism>
<accession>A0A8H6MNW0</accession>
<comment type="caution">
    <text evidence="2">The sequence shown here is derived from an EMBL/GenBank/DDBJ whole genome shotgun (WGS) entry which is preliminary data.</text>
</comment>
<feature type="region of interest" description="Disordered" evidence="1">
    <location>
        <begin position="122"/>
        <end position="163"/>
    </location>
</feature>
<dbReference type="Proteomes" id="UP000652219">
    <property type="component" value="Unassembled WGS sequence"/>
</dbReference>
<feature type="compositionally biased region" description="Polar residues" evidence="1">
    <location>
        <begin position="150"/>
        <end position="163"/>
    </location>
</feature>
<reference evidence="2 3" key="1">
    <citation type="journal article" date="2020" name="Phytopathology">
        <title>Genome Sequence Resources of Colletotrichum truncatum, C. plurivorum, C. musicola, and C. sojae: Four Species Pathogenic to Soybean (Glycine max).</title>
        <authorList>
            <person name="Rogerio F."/>
            <person name="Boufleur T.R."/>
            <person name="Ciampi-Guillardi M."/>
            <person name="Sukno S.A."/>
            <person name="Thon M.R."/>
            <person name="Massola Junior N.S."/>
            <person name="Baroncelli R."/>
        </authorList>
    </citation>
    <scope>NUCLEOTIDE SEQUENCE [LARGE SCALE GENOMIC DNA]</scope>
    <source>
        <strain evidence="2 3">LFN0009</strain>
    </source>
</reference>
<evidence type="ECO:0000313" key="2">
    <source>
        <dbReference type="EMBL" id="KAF6802711.1"/>
    </source>
</evidence>
<protein>
    <submittedName>
        <fullName evidence="2">Vegetative cell wall protein gp1</fullName>
    </submittedName>
</protein>
<evidence type="ECO:0000256" key="1">
    <source>
        <dbReference type="SAM" id="MobiDB-lite"/>
    </source>
</evidence>
<sequence length="318" mass="34848">MYFTRVVELDDAPILPFAPTPPQSAHSPGGPPFASRVDGENDNTSSNTPGRGSGGSSQIRRPPTEEESDSDDEDIQGFVRIMLISKAKKANRPASAPTGNLAEVLKVNSQINLWDPGAAVVSKEAEDSVEAPPDATSDDDELSDVSSESAQDTIIKQKDSSPNTTAIMTCTPRQATEVDRKRHKIAPGYSLKNWDPTEEPILLLGSVFDSNSLGKWIYDWTVFHHGTTSPVADMAGEWLLDKLRKLLKVAEAPMLKADRKFSGKLSGPLPKAAGVEFIETIFGREKELDQTECFMQAVRLFNVRFDDNCEEILRYPLA</sequence>
<dbReference type="EMBL" id="WIGN01000261">
    <property type="protein sequence ID" value="KAF6802711.1"/>
    <property type="molecule type" value="Genomic_DNA"/>
</dbReference>
<name>A0A8H6MNW0_9PEZI</name>
<proteinExistence type="predicted"/>
<feature type="region of interest" description="Disordered" evidence="1">
    <location>
        <begin position="10"/>
        <end position="75"/>
    </location>
</feature>
<evidence type="ECO:0000313" key="3">
    <source>
        <dbReference type="Proteomes" id="UP000652219"/>
    </source>
</evidence>
<keyword evidence="3" id="KW-1185">Reference proteome</keyword>